<dbReference type="Proteomes" id="UP001224392">
    <property type="component" value="Unassembled WGS sequence"/>
</dbReference>
<protein>
    <submittedName>
        <fullName evidence="1">Uncharacterized protein</fullName>
    </submittedName>
</protein>
<keyword evidence="2" id="KW-1185">Reference proteome</keyword>
<organism evidence="1 2">
    <name type="scientific">Biformimicrobium ophioploci</name>
    <dbReference type="NCBI Taxonomy" id="3036711"/>
    <lineage>
        <taxon>Bacteria</taxon>
        <taxon>Pseudomonadati</taxon>
        <taxon>Pseudomonadota</taxon>
        <taxon>Gammaproteobacteria</taxon>
        <taxon>Cellvibrionales</taxon>
        <taxon>Microbulbiferaceae</taxon>
        <taxon>Biformimicrobium</taxon>
    </lineage>
</organism>
<proteinExistence type="predicted"/>
<evidence type="ECO:0000313" key="2">
    <source>
        <dbReference type="Proteomes" id="UP001224392"/>
    </source>
</evidence>
<reference evidence="1 2" key="1">
    <citation type="submission" date="2023-04" db="EMBL/GenBank/DDBJ databases">
        <title>Marinobulbifer ophiurae gen. nov., sp. Nov., isolate from tissue of brittle star Ophioplocus japonicus.</title>
        <authorList>
            <person name="Kawano K."/>
            <person name="Sawayama S."/>
            <person name="Nakagawa S."/>
        </authorList>
    </citation>
    <scope>NUCLEOTIDE SEQUENCE [LARGE SCALE GENOMIC DNA]</scope>
    <source>
        <strain evidence="1 2">NKW57</strain>
    </source>
</reference>
<name>A0ABQ6LW21_9GAMM</name>
<gene>
    <name evidence="1" type="ORF">MNKW57_06010</name>
</gene>
<dbReference type="Gene3D" id="3.40.1500.20">
    <property type="match status" value="1"/>
</dbReference>
<accession>A0ABQ6LW21</accession>
<dbReference type="EMBL" id="BSYJ01000001">
    <property type="protein sequence ID" value="GMG86280.1"/>
    <property type="molecule type" value="Genomic_DNA"/>
</dbReference>
<evidence type="ECO:0000313" key="1">
    <source>
        <dbReference type="EMBL" id="GMG86280.1"/>
    </source>
</evidence>
<sequence length="251" mass="28392">METQELVDIQSAINNFGCGFEEKIVSALGLQPGEDFSDVASLTNVMGHDCGSVRVYRNDTRGLIEKAAFLSIGMMPGMRYFNIHIIPKPQFNIPRFSFEGMLNAKGSQLSVDLYPDLDVSMNLDYFHQHYQRAHVAYQRARFEDDCLHIETSRLMHMRAACSPYLLLAYGIAPDNLEKFSGYAEAYLEDWLALCRMAMDLSEEEATQKIARRAGIMQAIIDADPDRDKVVMLFGEAITQRIEQATMLADLQ</sequence>
<dbReference type="InterPro" id="IPR009439">
    <property type="entry name" value="RCC_reductase"/>
</dbReference>
<dbReference type="Pfam" id="PF06405">
    <property type="entry name" value="RCC_reductase"/>
    <property type="match status" value="1"/>
</dbReference>
<comment type="caution">
    <text evidence="1">The sequence shown here is derived from an EMBL/GenBank/DDBJ whole genome shotgun (WGS) entry which is preliminary data.</text>
</comment>
<dbReference type="RefSeq" id="WP_285762783.1">
    <property type="nucleotide sequence ID" value="NZ_BSYJ01000001.1"/>
</dbReference>